<dbReference type="Gene3D" id="3.40.190.10">
    <property type="entry name" value="Periplasmic binding protein-like II"/>
    <property type="match status" value="1"/>
</dbReference>
<dbReference type="PIRSF" id="PIRSF002741">
    <property type="entry name" value="MppA"/>
    <property type="match status" value="1"/>
</dbReference>
<dbReference type="PANTHER" id="PTHR30290">
    <property type="entry name" value="PERIPLASMIC BINDING COMPONENT OF ABC TRANSPORTER"/>
    <property type="match status" value="1"/>
</dbReference>
<protein>
    <recommendedName>
        <fullName evidence="2">Solute-binding protein family 5 domain-containing protein</fullName>
    </recommendedName>
</protein>
<sequence length="597" mass="66743">MNHRKSTIALIVISIVLVSASTGIGQTQPAIPEPETFIKATTNSVETLNPQFMLSSATTELSFNVYDSLLDHPQGDLATIIPGIATEVPTQENGLIQIANDGTTTIAFPIREGITFHNGAQLTPEDVAYTFKRGLLAGAQAASYNMLCQNLLEAASFQELVDEIGYDAAYARLDQRIRVEGNTVVFELPQPFVPFLGIMADGGTAMGIMNKAWCIEQGAWPGTKETGQEHMNLTAENDPLFDTMMGTGPFQFVSWERSERVVLERFDDYWQGPAKLQRVIRKIIADLPAGILLLKQGDVDFVSVSVDELPQVEGAPGVRVIKNLPSLWLMKINFVFHIAENSSYIGDGQLGEGGIPPDFFSDINVRKAFQYCFDWETFIEDVFLGAALKPYGPVLIGFPTANPDNPQYSLDLEQAEAYFKEAWDGQLWDKGFSLTAVYSSGSTHRQRALEILKYNIEALNPKFTIELASLPWAAYVGAIKEIQLPLTLFGMLPEVVDPYLPLFEHMHSAGGYAEWGGYMEMAREKYDPLINELGSNYDPEKRQELSYELQRLAYEDCHSIFHFQAVEHVAMRDWVQGYYTGPFPFNLDFYPLYKAYE</sequence>
<dbReference type="GO" id="GO:0043190">
    <property type="term" value="C:ATP-binding cassette (ABC) transporter complex"/>
    <property type="evidence" value="ECO:0007669"/>
    <property type="project" value="InterPro"/>
</dbReference>
<gene>
    <name evidence="3" type="ORF">GF339_23650</name>
</gene>
<evidence type="ECO:0000313" key="3">
    <source>
        <dbReference type="EMBL" id="MBD3327599.1"/>
    </source>
</evidence>
<evidence type="ECO:0000256" key="1">
    <source>
        <dbReference type="SAM" id="SignalP"/>
    </source>
</evidence>
<feature type="domain" description="Solute-binding protein family 5" evidence="2">
    <location>
        <begin position="80"/>
        <end position="509"/>
    </location>
</feature>
<proteinExistence type="predicted"/>
<dbReference type="GO" id="GO:1904680">
    <property type="term" value="F:peptide transmembrane transporter activity"/>
    <property type="evidence" value="ECO:0007669"/>
    <property type="project" value="TreeGrafter"/>
</dbReference>
<dbReference type="AlphaFoldDB" id="A0A9D5Q859"/>
<dbReference type="Gene3D" id="3.10.105.10">
    <property type="entry name" value="Dipeptide-binding Protein, Domain 3"/>
    <property type="match status" value="1"/>
</dbReference>
<dbReference type="CDD" id="cd08512">
    <property type="entry name" value="PBP2_NikA_DppA_OppA_like_7"/>
    <property type="match status" value="1"/>
</dbReference>
<name>A0A9D5Q859_9BACT</name>
<dbReference type="Proteomes" id="UP000649604">
    <property type="component" value="Unassembled WGS sequence"/>
</dbReference>
<dbReference type="GO" id="GO:0042597">
    <property type="term" value="C:periplasmic space"/>
    <property type="evidence" value="ECO:0007669"/>
    <property type="project" value="UniProtKB-ARBA"/>
</dbReference>
<feature type="chain" id="PRO_5039264235" description="Solute-binding protein family 5 domain-containing protein" evidence="1">
    <location>
        <begin position="21"/>
        <end position="597"/>
    </location>
</feature>
<evidence type="ECO:0000259" key="2">
    <source>
        <dbReference type="Pfam" id="PF00496"/>
    </source>
</evidence>
<dbReference type="PANTHER" id="PTHR30290:SF34">
    <property type="entry name" value="ABC TRANSPORTER, PERIPLASMIC OLIGO-PEPTIDE BINDING PROTEIN, PUTATIVE-RELATED"/>
    <property type="match status" value="1"/>
</dbReference>
<organism evidence="3 4">
    <name type="scientific">candidate division KSB3 bacterium</name>
    <dbReference type="NCBI Taxonomy" id="2044937"/>
    <lineage>
        <taxon>Bacteria</taxon>
        <taxon>candidate division KSB3</taxon>
    </lineage>
</organism>
<keyword evidence="1" id="KW-0732">Signal</keyword>
<reference evidence="3" key="1">
    <citation type="submission" date="2019-11" db="EMBL/GenBank/DDBJ databases">
        <title>Microbial mats filling the niche in hypersaline microbial mats.</title>
        <authorList>
            <person name="Wong H.L."/>
            <person name="Macleod F.I."/>
            <person name="White R.A. III"/>
            <person name="Burns B.P."/>
        </authorList>
    </citation>
    <scope>NUCLEOTIDE SEQUENCE</scope>
    <source>
        <strain evidence="3">Rbin_158</strain>
    </source>
</reference>
<dbReference type="InterPro" id="IPR000914">
    <property type="entry name" value="SBP_5_dom"/>
</dbReference>
<dbReference type="InterPro" id="IPR039424">
    <property type="entry name" value="SBP_5"/>
</dbReference>
<evidence type="ECO:0000313" key="4">
    <source>
        <dbReference type="Proteomes" id="UP000649604"/>
    </source>
</evidence>
<feature type="signal peptide" evidence="1">
    <location>
        <begin position="1"/>
        <end position="20"/>
    </location>
</feature>
<dbReference type="EMBL" id="WJJP01000762">
    <property type="protein sequence ID" value="MBD3327599.1"/>
    <property type="molecule type" value="Genomic_DNA"/>
</dbReference>
<dbReference type="SUPFAM" id="SSF53850">
    <property type="entry name" value="Periplasmic binding protein-like II"/>
    <property type="match status" value="1"/>
</dbReference>
<comment type="caution">
    <text evidence="3">The sequence shown here is derived from an EMBL/GenBank/DDBJ whole genome shotgun (WGS) entry which is preliminary data.</text>
</comment>
<dbReference type="Pfam" id="PF00496">
    <property type="entry name" value="SBP_bac_5"/>
    <property type="match status" value="1"/>
</dbReference>
<accession>A0A9D5Q859</accession>
<dbReference type="GO" id="GO:0015833">
    <property type="term" value="P:peptide transport"/>
    <property type="evidence" value="ECO:0007669"/>
    <property type="project" value="TreeGrafter"/>
</dbReference>
<dbReference type="Gene3D" id="3.90.76.10">
    <property type="entry name" value="Dipeptide-binding Protein, Domain 1"/>
    <property type="match status" value="1"/>
</dbReference>
<dbReference type="InterPro" id="IPR030678">
    <property type="entry name" value="Peptide/Ni-bd"/>
</dbReference>